<proteinExistence type="predicted"/>
<dbReference type="AlphaFoldDB" id="A0AA42FPN5"/>
<reference evidence="1" key="1">
    <citation type="submission" date="2023-03" db="EMBL/GenBank/DDBJ databases">
        <title>a new species belonging to Providencia genus.</title>
        <authorList>
            <person name="Yang W."/>
            <person name="Hu F."/>
            <person name="Shen S."/>
            <person name="Ding L."/>
            <person name="Yin D."/>
        </authorList>
    </citation>
    <scope>NUCLEOTIDE SEQUENCE</scope>
    <source>
        <strain evidence="1">CRE-3FA-0001</strain>
    </source>
</reference>
<comment type="caution">
    <text evidence="1">The sequence shown here is derived from an EMBL/GenBank/DDBJ whole genome shotgun (WGS) entry which is preliminary data.</text>
</comment>
<gene>
    <name evidence="1" type="ORF">P7V44_21745</name>
</gene>
<dbReference type="Proteomes" id="UP001156701">
    <property type="component" value="Unassembled WGS sequence"/>
</dbReference>
<evidence type="ECO:0000313" key="2">
    <source>
        <dbReference type="Proteomes" id="UP001156701"/>
    </source>
</evidence>
<accession>A0AA42FPN5</accession>
<name>A0AA42FPN5_9GAMM</name>
<evidence type="ECO:0000313" key="1">
    <source>
        <dbReference type="EMBL" id="MDG4698851.1"/>
    </source>
</evidence>
<dbReference type="EMBL" id="JARRYG010000038">
    <property type="protein sequence ID" value="MDG4698851.1"/>
    <property type="molecule type" value="Genomic_DNA"/>
</dbReference>
<organism evidence="1 2">
    <name type="scientific">Providencia huashanensis</name>
    <dbReference type="NCBI Taxonomy" id="3037798"/>
    <lineage>
        <taxon>Bacteria</taxon>
        <taxon>Pseudomonadati</taxon>
        <taxon>Pseudomonadota</taxon>
        <taxon>Gammaproteobacteria</taxon>
        <taxon>Enterobacterales</taxon>
        <taxon>Morganellaceae</taxon>
        <taxon>Providencia</taxon>
    </lineage>
</organism>
<sequence>MSEKLSQHEIDYYEKMEKEFNAEQALILESKLKFNEIGLDYLSIDTATDSLDRLLKENKEVTESILHKAQWHYMEIINIISGLLSKKQLKIEQEKYGNLIKEEKGKPVFEEVECVKFMSQRYSIPIEICSAYVLSRRWV</sequence>
<protein>
    <submittedName>
        <fullName evidence="1">Uncharacterized protein</fullName>
    </submittedName>
</protein>
<dbReference type="RefSeq" id="WP_278030798.1">
    <property type="nucleotide sequence ID" value="NZ_JARRYG010000038.1"/>
</dbReference>